<dbReference type="RefSeq" id="WP_257594643.1">
    <property type="nucleotide sequence ID" value="NZ_JANKHH010000001.1"/>
</dbReference>
<feature type="region of interest" description="Disordered" evidence="1">
    <location>
        <begin position="1"/>
        <end position="43"/>
    </location>
</feature>
<reference evidence="2 3" key="1">
    <citation type="submission" date="2022-08" db="EMBL/GenBank/DDBJ databases">
        <title>Polyphasic taxonomy analysis of Qipengyuania sp.RS5-5.</title>
        <authorList>
            <person name="Xamxidin M."/>
            <person name="Wu M."/>
        </authorList>
    </citation>
    <scope>NUCLEOTIDE SEQUENCE [LARGE SCALE GENOMIC DNA]</scope>
    <source>
        <strain evidence="2 3">RS5-5</strain>
    </source>
</reference>
<evidence type="ECO:0000313" key="3">
    <source>
        <dbReference type="Proteomes" id="UP001206067"/>
    </source>
</evidence>
<keyword evidence="3" id="KW-1185">Reference proteome</keyword>
<evidence type="ECO:0000313" key="2">
    <source>
        <dbReference type="EMBL" id="MCR2832886.1"/>
    </source>
</evidence>
<protein>
    <submittedName>
        <fullName evidence="2">Uncharacterized protein</fullName>
    </submittedName>
</protein>
<sequence length="43" mass="4781">MAKGQQKKSREQRKPKKEKVKTNASNPSLKPGGIKGLENMKNS</sequence>
<name>A0ABT1XMJ5_9SPHN</name>
<dbReference type="EMBL" id="JANKHH010000001">
    <property type="protein sequence ID" value="MCR2832886.1"/>
    <property type="molecule type" value="Genomic_DNA"/>
</dbReference>
<feature type="compositionally biased region" description="Basic residues" evidence="1">
    <location>
        <begin position="1"/>
        <end position="19"/>
    </location>
</feature>
<evidence type="ECO:0000256" key="1">
    <source>
        <dbReference type="SAM" id="MobiDB-lite"/>
    </source>
</evidence>
<organism evidence="2 3">
    <name type="scientific">Parerythrobacter lacustris</name>
    <dbReference type="NCBI Taxonomy" id="2969984"/>
    <lineage>
        <taxon>Bacteria</taxon>
        <taxon>Pseudomonadati</taxon>
        <taxon>Pseudomonadota</taxon>
        <taxon>Alphaproteobacteria</taxon>
        <taxon>Sphingomonadales</taxon>
        <taxon>Erythrobacteraceae</taxon>
        <taxon>Parerythrobacter</taxon>
    </lineage>
</organism>
<gene>
    <name evidence="2" type="ORF">NSO95_02910</name>
</gene>
<accession>A0ABT1XMJ5</accession>
<dbReference type="Proteomes" id="UP001206067">
    <property type="component" value="Unassembled WGS sequence"/>
</dbReference>
<comment type="caution">
    <text evidence="2">The sequence shown here is derived from an EMBL/GenBank/DDBJ whole genome shotgun (WGS) entry which is preliminary data.</text>
</comment>
<proteinExistence type="predicted"/>